<evidence type="ECO:0000313" key="6">
    <source>
        <dbReference type="EMBL" id="CAE8593094.1"/>
    </source>
</evidence>
<evidence type="ECO:0000256" key="4">
    <source>
        <dbReference type="PROSITE-ProRule" id="PRU00134"/>
    </source>
</evidence>
<sequence length="348" mass="38588">MSVLAFLLFNGMESWPDGSHQIEQWLAQTGVHGFSLPSVADALHFEATALDALVSASKAEHCSVAKSCLSLANSKDLGQERHWPFCRPLFSSSRQYSLCAESHVSTVFDIRWVFESAQGAKRFFRRGRIFLAENHIVESMAELADRINNGFGHRRVQDHPSFGDESFVFGGDEDPVSKLLQEQYGSDVPCFLNVLIRVGNVVAKLFVSIVGSADKHAPDIYALAGHVSERFTSWVQRFGLECCTAIQSLPDPALCAYDALQAAHRALAQRSLRDAAGNHSSFAIANSVQTCASCGVQSRSCKRCGGCYRYFLCGTHCQRQFWESGHKIECSREFELTILTNDSVRRSF</sequence>
<dbReference type="PROSITE" id="PS50865">
    <property type="entry name" value="ZF_MYND_2"/>
    <property type="match status" value="1"/>
</dbReference>
<feature type="domain" description="MYND-type" evidence="5">
    <location>
        <begin position="291"/>
        <end position="330"/>
    </location>
</feature>
<dbReference type="Proteomes" id="UP000654075">
    <property type="component" value="Unassembled WGS sequence"/>
</dbReference>
<comment type="caution">
    <text evidence="6">The sequence shown here is derived from an EMBL/GenBank/DDBJ whole genome shotgun (WGS) entry which is preliminary data.</text>
</comment>
<protein>
    <recommendedName>
        <fullName evidence="5">MYND-type domain-containing protein</fullName>
    </recommendedName>
</protein>
<evidence type="ECO:0000259" key="5">
    <source>
        <dbReference type="PROSITE" id="PS50865"/>
    </source>
</evidence>
<keyword evidence="2 4" id="KW-0863">Zinc-finger</keyword>
<proteinExistence type="predicted"/>
<reference evidence="6" key="1">
    <citation type="submission" date="2021-02" db="EMBL/GenBank/DDBJ databases">
        <authorList>
            <person name="Dougan E. K."/>
            <person name="Rhodes N."/>
            <person name="Thang M."/>
            <person name="Chan C."/>
        </authorList>
    </citation>
    <scope>NUCLEOTIDE SEQUENCE</scope>
</reference>
<dbReference type="InterPro" id="IPR002893">
    <property type="entry name" value="Znf_MYND"/>
</dbReference>
<evidence type="ECO:0000256" key="3">
    <source>
        <dbReference type="ARBA" id="ARBA00022833"/>
    </source>
</evidence>
<dbReference type="Pfam" id="PF01753">
    <property type="entry name" value="zf-MYND"/>
    <property type="match status" value="1"/>
</dbReference>
<gene>
    <name evidence="6" type="ORF">PGLA1383_LOCUS11706</name>
</gene>
<evidence type="ECO:0000256" key="2">
    <source>
        <dbReference type="ARBA" id="ARBA00022771"/>
    </source>
</evidence>
<dbReference type="Gene3D" id="6.10.140.2220">
    <property type="match status" value="1"/>
</dbReference>
<dbReference type="AlphaFoldDB" id="A0A813E2Y3"/>
<organism evidence="6 7">
    <name type="scientific">Polarella glacialis</name>
    <name type="common">Dinoflagellate</name>
    <dbReference type="NCBI Taxonomy" id="89957"/>
    <lineage>
        <taxon>Eukaryota</taxon>
        <taxon>Sar</taxon>
        <taxon>Alveolata</taxon>
        <taxon>Dinophyceae</taxon>
        <taxon>Suessiales</taxon>
        <taxon>Suessiaceae</taxon>
        <taxon>Polarella</taxon>
    </lineage>
</organism>
<evidence type="ECO:0000313" key="7">
    <source>
        <dbReference type="Proteomes" id="UP000654075"/>
    </source>
</evidence>
<evidence type="ECO:0000256" key="1">
    <source>
        <dbReference type="ARBA" id="ARBA00022723"/>
    </source>
</evidence>
<keyword evidence="3" id="KW-0862">Zinc</keyword>
<dbReference type="SUPFAM" id="SSF144232">
    <property type="entry name" value="HIT/MYND zinc finger-like"/>
    <property type="match status" value="1"/>
</dbReference>
<dbReference type="GO" id="GO:0008270">
    <property type="term" value="F:zinc ion binding"/>
    <property type="evidence" value="ECO:0007669"/>
    <property type="project" value="UniProtKB-KW"/>
</dbReference>
<accession>A0A813E2Y3</accession>
<keyword evidence="1" id="KW-0479">Metal-binding</keyword>
<keyword evidence="7" id="KW-1185">Reference proteome</keyword>
<dbReference type="EMBL" id="CAJNNV010006117">
    <property type="protein sequence ID" value="CAE8593094.1"/>
    <property type="molecule type" value="Genomic_DNA"/>
</dbReference>
<name>A0A813E2Y3_POLGL</name>